<dbReference type="SUPFAM" id="SSF101912">
    <property type="entry name" value="Sema domain"/>
    <property type="match status" value="1"/>
</dbReference>
<proteinExistence type="predicted"/>
<evidence type="ECO:0000313" key="2">
    <source>
        <dbReference type="Proteomes" id="UP000887013"/>
    </source>
</evidence>
<protein>
    <submittedName>
        <fullName evidence="1">Uncharacterized protein</fullName>
    </submittedName>
</protein>
<dbReference type="InterPro" id="IPR036352">
    <property type="entry name" value="Semap_dom_sf"/>
</dbReference>
<dbReference type="Proteomes" id="UP000887013">
    <property type="component" value="Unassembled WGS sequence"/>
</dbReference>
<name>A0A8X6T9Z6_NEPPI</name>
<dbReference type="EMBL" id="BMAW01099898">
    <property type="protein sequence ID" value="GFS92275.1"/>
    <property type="molecule type" value="Genomic_DNA"/>
</dbReference>
<accession>A0A8X6T9Z6</accession>
<gene>
    <name evidence="1" type="ORF">NPIL_374591</name>
</gene>
<dbReference type="InterPro" id="IPR015943">
    <property type="entry name" value="WD40/YVTN_repeat-like_dom_sf"/>
</dbReference>
<dbReference type="AlphaFoldDB" id="A0A8X6T9Z6"/>
<organism evidence="1 2">
    <name type="scientific">Nephila pilipes</name>
    <name type="common">Giant wood spider</name>
    <name type="synonym">Nephila maculata</name>
    <dbReference type="NCBI Taxonomy" id="299642"/>
    <lineage>
        <taxon>Eukaryota</taxon>
        <taxon>Metazoa</taxon>
        <taxon>Ecdysozoa</taxon>
        <taxon>Arthropoda</taxon>
        <taxon>Chelicerata</taxon>
        <taxon>Arachnida</taxon>
        <taxon>Araneae</taxon>
        <taxon>Araneomorphae</taxon>
        <taxon>Entelegynae</taxon>
        <taxon>Araneoidea</taxon>
        <taxon>Nephilidae</taxon>
        <taxon>Nephila</taxon>
    </lineage>
</organism>
<sequence length="174" mass="20494">MDLESPKIQRPQKSPPELIDYWFLIVFKKHVREFSCGYQYYRTFHIDPKRDVLYVGAMDRLYRLNLNNVNKSRCDRFKLDSTNLKSGAEFIDRDRRNRFPAVESIDTVIFGRPKASEETWTAHRSRRGHEANRPGQVPMERVPMDFTFALHANVRGCQVLATNDSISIKRRFAL</sequence>
<dbReference type="Gene3D" id="2.130.10.10">
    <property type="entry name" value="YVTN repeat-like/Quinoprotein amine dehydrogenase"/>
    <property type="match status" value="1"/>
</dbReference>
<reference evidence="1" key="1">
    <citation type="submission" date="2020-08" db="EMBL/GenBank/DDBJ databases">
        <title>Multicomponent nature underlies the extraordinary mechanical properties of spider dragline silk.</title>
        <authorList>
            <person name="Kono N."/>
            <person name="Nakamura H."/>
            <person name="Mori M."/>
            <person name="Yoshida Y."/>
            <person name="Ohtoshi R."/>
            <person name="Malay A.D."/>
            <person name="Moran D.A.P."/>
            <person name="Tomita M."/>
            <person name="Numata K."/>
            <person name="Arakawa K."/>
        </authorList>
    </citation>
    <scope>NUCLEOTIDE SEQUENCE</scope>
</reference>
<evidence type="ECO:0000313" key="1">
    <source>
        <dbReference type="EMBL" id="GFS92275.1"/>
    </source>
</evidence>
<comment type="caution">
    <text evidence="1">The sequence shown here is derived from an EMBL/GenBank/DDBJ whole genome shotgun (WGS) entry which is preliminary data.</text>
</comment>
<keyword evidence="2" id="KW-1185">Reference proteome</keyword>
<dbReference type="OrthoDB" id="9988752at2759"/>